<organism evidence="2">
    <name type="scientific">Triticum urartu</name>
    <name type="common">Red wild einkorn</name>
    <name type="synonym">Crithodium urartu</name>
    <dbReference type="NCBI Taxonomy" id="4572"/>
    <lineage>
        <taxon>Eukaryota</taxon>
        <taxon>Viridiplantae</taxon>
        <taxon>Streptophyta</taxon>
        <taxon>Embryophyta</taxon>
        <taxon>Tracheophyta</taxon>
        <taxon>Spermatophyta</taxon>
        <taxon>Magnoliopsida</taxon>
        <taxon>Liliopsida</taxon>
        <taxon>Poales</taxon>
        <taxon>Poaceae</taxon>
        <taxon>BOP clade</taxon>
        <taxon>Pooideae</taxon>
        <taxon>Triticodae</taxon>
        <taxon>Triticeae</taxon>
        <taxon>Triticinae</taxon>
        <taxon>Triticum</taxon>
    </lineage>
</organism>
<dbReference type="EMBL" id="KD230689">
    <property type="protein sequence ID" value="EMS50493.1"/>
    <property type="molecule type" value="Genomic_DNA"/>
</dbReference>
<proteinExistence type="predicted"/>
<dbReference type="AlphaFoldDB" id="M7YJ71"/>
<sequence length="93" mass="9733">MAVTAATATTTTSPPDRIGRNQSGHIALTADVRVAASAAAGTSNLCSRLMLQPLLHQHLCSRFMVFLDRAAGTSHLRAPAVAATISGRHRQLS</sequence>
<reference evidence="2" key="1">
    <citation type="journal article" date="2013" name="Nature">
        <title>Draft genome of the wheat A-genome progenitor Triticum urartu.</title>
        <authorList>
            <person name="Ling H.Q."/>
            <person name="Zhao S."/>
            <person name="Liu D."/>
            <person name="Wang J."/>
            <person name="Sun H."/>
            <person name="Zhang C."/>
            <person name="Fan H."/>
            <person name="Li D."/>
            <person name="Dong L."/>
            <person name="Tao Y."/>
            <person name="Gao C."/>
            <person name="Wu H."/>
            <person name="Li Y."/>
            <person name="Cui Y."/>
            <person name="Guo X."/>
            <person name="Zheng S."/>
            <person name="Wang B."/>
            <person name="Yu K."/>
            <person name="Liang Q."/>
            <person name="Yang W."/>
            <person name="Lou X."/>
            <person name="Chen J."/>
            <person name="Feng M."/>
            <person name="Jian J."/>
            <person name="Zhang X."/>
            <person name="Luo G."/>
            <person name="Jiang Y."/>
            <person name="Liu J."/>
            <person name="Wang Z."/>
            <person name="Sha Y."/>
            <person name="Zhang B."/>
            <person name="Wu H."/>
            <person name="Tang D."/>
            <person name="Shen Q."/>
            <person name="Xue P."/>
            <person name="Zou S."/>
            <person name="Wang X."/>
            <person name="Liu X."/>
            <person name="Wang F."/>
            <person name="Yang Y."/>
            <person name="An X."/>
            <person name="Dong Z."/>
            <person name="Zhang K."/>
            <person name="Zhang X."/>
            <person name="Luo M.C."/>
            <person name="Dvorak J."/>
            <person name="Tong Y."/>
            <person name="Wang J."/>
            <person name="Yang H."/>
            <person name="Li Z."/>
            <person name="Wang D."/>
            <person name="Zhang A."/>
            <person name="Wang J."/>
        </authorList>
    </citation>
    <scope>NUCLEOTIDE SEQUENCE</scope>
</reference>
<evidence type="ECO:0000256" key="1">
    <source>
        <dbReference type="SAM" id="MobiDB-lite"/>
    </source>
</evidence>
<evidence type="ECO:0000313" key="2">
    <source>
        <dbReference type="EMBL" id="EMS50493.1"/>
    </source>
</evidence>
<accession>M7YJ71</accession>
<feature type="compositionally biased region" description="Low complexity" evidence="1">
    <location>
        <begin position="1"/>
        <end position="12"/>
    </location>
</feature>
<feature type="region of interest" description="Disordered" evidence="1">
    <location>
        <begin position="1"/>
        <end position="22"/>
    </location>
</feature>
<gene>
    <name evidence="2" type="ORF">TRIUR3_08291</name>
</gene>
<protein>
    <submittedName>
        <fullName evidence="2">Uncharacterized protein</fullName>
    </submittedName>
</protein>
<name>M7YJ71_TRIUA</name>